<feature type="region of interest" description="Disordered" evidence="1">
    <location>
        <begin position="45"/>
        <end position="64"/>
    </location>
</feature>
<feature type="signal peptide" evidence="2">
    <location>
        <begin position="1"/>
        <end position="26"/>
    </location>
</feature>
<evidence type="ECO:0000259" key="3">
    <source>
        <dbReference type="PROSITE" id="PS50206"/>
    </source>
</evidence>
<dbReference type="EMBL" id="BLVO01000004">
    <property type="protein sequence ID" value="GFM32081.1"/>
    <property type="molecule type" value="Genomic_DNA"/>
</dbReference>
<dbReference type="InterPro" id="IPR036873">
    <property type="entry name" value="Rhodanese-like_dom_sf"/>
</dbReference>
<proteinExistence type="predicted"/>
<dbReference type="RefSeq" id="WP_174403753.1">
    <property type="nucleotide sequence ID" value="NZ_BLVO01000004.1"/>
</dbReference>
<comment type="caution">
    <text evidence="4">The sequence shown here is derived from an EMBL/GenBank/DDBJ whole genome shotgun (WGS) entry which is preliminary data.</text>
</comment>
<evidence type="ECO:0000256" key="1">
    <source>
        <dbReference type="SAM" id="MobiDB-lite"/>
    </source>
</evidence>
<reference evidence="4 5" key="1">
    <citation type="submission" date="2020-05" db="EMBL/GenBank/DDBJ databases">
        <title>Draft genome sequence of Desulfovibrio sp. strain HN2T.</title>
        <authorList>
            <person name="Ueno A."/>
            <person name="Tamazawa S."/>
            <person name="Tamamura S."/>
            <person name="Murakami T."/>
            <person name="Kiyama T."/>
            <person name="Inomata H."/>
            <person name="Amano Y."/>
            <person name="Miyakawa K."/>
            <person name="Tamaki H."/>
            <person name="Naganuma T."/>
            <person name="Kaneko K."/>
        </authorList>
    </citation>
    <scope>NUCLEOTIDE SEQUENCE [LARGE SCALE GENOMIC DNA]</scope>
    <source>
        <strain evidence="4 5">HN2</strain>
    </source>
</reference>
<dbReference type="InterPro" id="IPR001763">
    <property type="entry name" value="Rhodanese-like_dom"/>
</dbReference>
<feature type="domain" description="Rhodanese" evidence="3">
    <location>
        <begin position="82"/>
        <end position="172"/>
    </location>
</feature>
<accession>A0A7J0BFV5</accession>
<gene>
    <name evidence="4" type="ORF">DSM101010T_04460</name>
</gene>
<dbReference type="PROSITE" id="PS50206">
    <property type="entry name" value="RHODANESE_3"/>
    <property type="match status" value="1"/>
</dbReference>
<protein>
    <recommendedName>
        <fullName evidence="3">Rhodanese domain-containing protein</fullName>
    </recommendedName>
</protein>
<dbReference type="InterPro" id="IPR050229">
    <property type="entry name" value="GlpE_sulfurtransferase"/>
</dbReference>
<evidence type="ECO:0000313" key="5">
    <source>
        <dbReference type="Proteomes" id="UP000503840"/>
    </source>
</evidence>
<dbReference type="CDD" id="cd00158">
    <property type="entry name" value="RHOD"/>
    <property type="match status" value="1"/>
</dbReference>
<dbReference type="AlphaFoldDB" id="A0A7J0BFV5"/>
<evidence type="ECO:0000313" key="4">
    <source>
        <dbReference type="EMBL" id="GFM32081.1"/>
    </source>
</evidence>
<dbReference type="SUPFAM" id="SSF52821">
    <property type="entry name" value="Rhodanese/Cell cycle control phosphatase"/>
    <property type="match status" value="1"/>
</dbReference>
<evidence type="ECO:0000256" key="2">
    <source>
        <dbReference type="SAM" id="SignalP"/>
    </source>
</evidence>
<dbReference type="Proteomes" id="UP000503840">
    <property type="component" value="Unassembled WGS sequence"/>
</dbReference>
<sequence length="172" mass="19266">MRLSSAVYNALLALLLVAFLHPAAFAEQNHIATDNSTEINRNAFQAAPTPAPPTPSNPDTGASFLTDVTPEEALRLITEASEQDKLIILDIRTTPEFLIGHIANARHINFYDSDFTERLNALPKDMRYLIYCHSGSRSERALTIMRKLGFQKIYHLQTGIAGWYKANLPLER</sequence>
<organism evidence="4 5">
    <name type="scientific">Desulfovibrio subterraneus</name>
    <dbReference type="NCBI Taxonomy" id="2718620"/>
    <lineage>
        <taxon>Bacteria</taxon>
        <taxon>Pseudomonadati</taxon>
        <taxon>Thermodesulfobacteriota</taxon>
        <taxon>Desulfovibrionia</taxon>
        <taxon>Desulfovibrionales</taxon>
        <taxon>Desulfovibrionaceae</taxon>
        <taxon>Desulfovibrio</taxon>
    </lineage>
</organism>
<dbReference type="SMART" id="SM00450">
    <property type="entry name" value="RHOD"/>
    <property type="match status" value="1"/>
</dbReference>
<dbReference type="PANTHER" id="PTHR43031">
    <property type="entry name" value="FAD-DEPENDENT OXIDOREDUCTASE"/>
    <property type="match status" value="1"/>
</dbReference>
<dbReference type="Pfam" id="PF00581">
    <property type="entry name" value="Rhodanese"/>
    <property type="match status" value="1"/>
</dbReference>
<name>A0A7J0BFV5_9BACT</name>
<feature type="chain" id="PRO_5029487769" description="Rhodanese domain-containing protein" evidence="2">
    <location>
        <begin position="27"/>
        <end position="172"/>
    </location>
</feature>
<keyword evidence="2" id="KW-0732">Signal</keyword>
<dbReference type="PANTHER" id="PTHR43031:SF16">
    <property type="entry name" value="OXIDOREDUCTASE"/>
    <property type="match status" value="1"/>
</dbReference>
<dbReference type="Gene3D" id="3.40.250.10">
    <property type="entry name" value="Rhodanese-like domain"/>
    <property type="match status" value="1"/>
</dbReference>
<keyword evidence="5" id="KW-1185">Reference proteome</keyword>